<dbReference type="InterPro" id="IPR039355">
    <property type="entry name" value="Transcription_factor_GATA"/>
</dbReference>
<dbReference type="CDD" id="cd00202">
    <property type="entry name" value="ZnF_GATA"/>
    <property type="match status" value="1"/>
</dbReference>
<keyword evidence="3 6" id="KW-0863">Zinc-finger</keyword>
<feature type="compositionally biased region" description="Polar residues" evidence="7">
    <location>
        <begin position="250"/>
        <end position="259"/>
    </location>
</feature>
<feature type="compositionally biased region" description="Polar residues" evidence="7">
    <location>
        <begin position="281"/>
        <end position="293"/>
    </location>
</feature>
<evidence type="ECO:0000256" key="4">
    <source>
        <dbReference type="ARBA" id="ARBA00022833"/>
    </source>
</evidence>
<evidence type="ECO:0000259" key="8">
    <source>
        <dbReference type="PROSITE" id="PS50114"/>
    </source>
</evidence>
<dbReference type="Proteomes" id="UP001623330">
    <property type="component" value="Unassembled WGS sequence"/>
</dbReference>
<reference evidence="9 10" key="1">
    <citation type="submission" date="2024-05" db="EMBL/GenBank/DDBJ databases">
        <title>Long read based assembly of the Candida bracarensis genome reveals expanded adhesin content.</title>
        <authorList>
            <person name="Marcet-Houben M."/>
            <person name="Ksiezopolska E."/>
            <person name="Gabaldon T."/>
        </authorList>
    </citation>
    <scope>NUCLEOTIDE SEQUENCE [LARGE SCALE GENOMIC DNA]</scope>
    <source>
        <strain evidence="9 10">CBM6</strain>
    </source>
</reference>
<feature type="region of interest" description="Disordered" evidence="7">
    <location>
        <begin position="149"/>
        <end position="260"/>
    </location>
</feature>
<organism evidence="9 10">
    <name type="scientific">Nakaseomyces bracarensis</name>
    <dbReference type="NCBI Taxonomy" id="273131"/>
    <lineage>
        <taxon>Eukaryota</taxon>
        <taxon>Fungi</taxon>
        <taxon>Dikarya</taxon>
        <taxon>Ascomycota</taxon>
        <taxon>Saccharomycotina</taxon>
        <taxon>Saccharomycetes</taxon>
        <taxon>Saccharomycetales</taxon>
        <taxon>Saccharomycetaceae</taxon>
        <taxon>Nakaseomyces</taxon>
    </lineage>
</organism>
<feature type="compositionally biased region" description="Low complexity" evidence="7">
    <location>
        <begin position="306"/>
        <end position="316"/>
    </location>
</feature>
<protein>
    <submittedName>
        <fullName evidence="9">Protein GZF3</fullName>
    </submittedName>
</protein>
<dbReference type="SUPFAM" id="SSF57716">
    <property type="entry name" value="Glucocorticoid receptor-like (DNA-binding domain)"/>
    <property type="match status" value="1"/>
</dbReference>
<accession>A0ABR4NS89</accession>
<feature type="region of interest" description="Disordered" evidence="7">
    <location>
        <begin position="19"/>
        <end position="58"/>
    </location>
</feature>
<proteinExistence type="predicted"/>
<dbReference type="PRINTS" id="PR00619">
    <property type="entry name" value="GATAZNFINGER"/>
</dbReference>
<evidence type="ECO:0000256" key="7">
    <source>
        <dbReference type="SAM" id="MobiDB-lite"/>
    </source>
</evidence>
<evidence type="ECO:0000256" key="5">
    <source>
        <dbReference type="ARBA" id="ARBA00023242"/>
    </source>
</evidence>
<name>A0ABR4NS89_9SACH</name>
<evidence type="ECO:0000256" key="2">
    <source>
        <dbReference type="ARBA" id="ARBA00022723"/>
    </source>
</evidence>
<dbReference type="SMART" id="SM00401">
    <property type="entry name" value="ZnF_GATA"/>
    <property type="match status" value="1"/>
</dbReference>
<dbReference type="InterPro" id="IPR000679">
    <property type="entry name" value="Znf_GATA"/>
</dbReference>
<keyword evidence="10" id="KW-1185">Reference proteome</keyword>
<evidence type="ECO:0000256" key="3">
    <source>
        <dbReference type="ARBA" id="ARBA00022771"/>
    </source>
</evidence>
<evidence type="ECO:0000313" key="9">
    <source>
        <dbReference type="EMBL" id="KAL3231164.1"/>
    </source>
</evidence>
<feature type="compositionally biased region" description="Polar residues" evidence="7">
    <location>
        <begin position="203"/>
        <end position="212"/>
    </location>
</feature>
<evidence type="ECO:0000256" key="1">
    <source>
        <dbReference type="ARBA" id="ARBA00004123"/>
    </source>
</evidence>
<keyword evidence="2" id="KW-0479">Metal-binding</keyword>
<dbReference type="Pfam" id="PF00320">
    <property type="entry name" value="GATA"/>
    <property type="match status" value="1"/>
</dbReference>
<dbReference type="PROSITE" id="PS50114">
    <property type="entry name" value="GATA_ZN_FINGER_2"/>
    <property type="match status" value="1"/>
</dbReference>
<dbReference type="InterPro" id="IPR013088">
    <property type="entry name" value="Znf_NHR/GATA"/>
</dbReference>
<keyword evidence="5" id="KW-0539">Nucleus</keyword>
<comment type="subcellular location">
    <subcellularLocation>
        <location evidence="1">Nucleus</location>
    </subcellularLocation>
</comment>
<dbReference type="EMBL" id="JBEVYD010000008">
    <property type="protein sequence ID" value="KAL3231164.1"/>
    <property type="molecule type" value="Genomic_DNA"/>
</dbReference>
<evidence type="ECO:0000313" key="10">
    <source>
        <dbReference type="Proteomes" id="UP001623330"/>
    </source>
</evidence>
<comment type="caution">
    <text evidence="9">The sequence shown here is derived from an EMBL/GenBank/DDBJ whole genome shotgun (WGS) entry which is preliminary data.</text>
</comment>
<keyword evidence="4" id="KW-0862">Zinc</keyword>
<dbReference type="PROSITE" id="PS00344">
    <property type="entry name" value="GATA_ZN_FINGER_1"/>
    <property type="match status" value="1"/>
</dbReference>
<dbReference type="Gene3D" id="3.30.50.10">
    <property type="entry name" value="Erythroid Transcription Factor GATA-1, subunit A"/>
    <property type="match status" value="1"/>
</dbReference>
<feature type="compositionally biased region" description="Low complexity" evidence="7">
    <location>
        <begin position="19"/>
        <end position="51"/>
    </location>
</feature>
<feature type="region of interest" description="Disordered" evidence="7">
    <location>
        <begin position="274"/>
        <end position="389"/>
    </location>
</feature>
<dbReference type="PANTHER" id="PTHR10071:SF281">
    <property type="entry name" value="BOX A-BINDING FACTOR-RELATED"/>
    <property type="match status" value="1"/>
</dbReference>
<feature type="domain" description="GATA-type" evidence="8">
    <location>
        <begin position="63"/>
        <end position="116"/>
    </location>
</feature>
<gene>
    <name evidence="9" type="ORF">RNJ44_00803</name>
</gene>
<feature type="compositionally biased region" description="Basic and acidic residues" evidence="7">
    <location>
        <begin position="174"/>
        <end position="201"/>
    </location>
</feature>
<evidence type="ECO:0000256" key="6">
    <source>
        <dbReference type="PROSITE-ProRule" id="PRU00094"/>
    </source>
</evidence>
<sequence>MEVKSQMIKDDVEKCVDNSASMSAMSSNASVKAGPNSSTNTGVSNGNDGSTVSGGAEAEEYDPSAAPVCKNCLTSTTPLWRRDEHGAVLCNACGLFLKLHGKPRPISLKTDVIKSRSRKGSHMGEMAHERYKQSFTNFIPTSYEAYRDKKDHQLATTSNMDKKRSLTEIPPKIAETERKPSLTRSESDQSKRSKKIRKEDTNSGDQDSSSGIPTERTFQEGLQSGTDRNNPKRTAGVNNNEMRPEGITPMSPQAHSASITPLPRLSTVLGEINSEGKQKNSRNYEPTNENLVNNKKIRSSPLNQHNEFNSLENSLNEGKRNTTPRKGSQGSPGANIPIRDSRNSNTYSSKDKYVQPQPLDTSHLSHIPPNPHILSKGKLSPTDPLSGRRVSNSEINHLKGMDMPDYPASSTSDHNIPISVQLHNEEEVIRLRTRINELELVTDLYKRHIYELDERCKKLEMELKKIKR</sequence>
<dbReference type="PANTHER" id="PTHR10071">
    <property type="entry name" value="TRANSCRIPTION FACTOR GATA FAMILY MEMBER"/>
    <property type="match status" value="1"/>
</dbReference>